<proteinExistence type="predicted"/>
<evidence type="ECO:0000256" key="1">
    <source>
        <dbReference type="SAM" id="MobiDB-lite"/>
    </source>
</evidence>
<protein>
    <submittedName>
        <fullName evidence="2">Uncharacterized protein</fullName>
    </submittedName>
</protein>
<organism evidence="2 3">
    <name type="scientific">Elysia crispata</name>
    <name type="common">lettuce slug</name>
    <dbReference type="NCBI Taxonomy" id="231223"/>
    <lineage>
        <taxon>Eukaryota</taxon>
        <taxon>Metazoa</taxon>
        <taxon>Spiralia</taxon>
        <taxon>Lophotrochozoa</taxon>
        <taxon>Mollusca</taxon>
        <taxon>Gastropoda</taxon>
        <taxon>Heterobranchia</taxon>
        <taxon>Euthyneura</taxon>
        <taxon>Panpulmonata</taxon>
        <taxon>Sacoglossa</taxon>
        <taxon>Placobranchoidea</taxon>
        <taxon>Plakobranchidae</taxon>
        <taxon>Elysia</taxon>
    </lineage>
</organism>
<evidence type="ECO:0000313" key="3">
    <source>
        <dbReference type="Proteomes" id="UP001283361"/>
    </source>
</evidence>
<gene>
    <name evidence="2" type="ORF">RRG08_037264</name>
</gene>
<keyword evidence="3" id="KW-1185">Reference proteome</keyword>
<feature type="region of interest" description="Disordered" evidence="1">
    <location>
        <begin position="1"/>
        <end position="29"/>
    </location>
</feature>
<dbReference type="EMBL" id="JAWDGP010007367">
    <property type="protein sequence ID" value="KAK3723070.1"/>
    <property type="molecule type" value="Genomic_DNA"/>
</dbReference>
<comment type="caution">
    <text evidence="2">The sequence shown here is derived from an EMBL/GenBank/DDBJ whole genome shotgun (WGS) entry which is preliminary data.</text>
</comment>
<reference evidence="2" key="1">
    <citation type="journal article" date="2023" name="G3 (Bethesda)">
        <title>A reference genome for the long-term kleptoplast-retaining sea slug Elysia crispata morphotype clarki.</title>
        <authorList>
            <person name="Eastman K.E."/>
            <person name="Pendleton A.L."/>
            <person name="Shaikh M.A."/>
            <person name="Suttiyut T."/>
            <person name="Ogas R."/>
            <person name="Tomko P."/>
            <person name="Gavelis G."/>
            <person name="Widhalm J.R."/>
            <person name="Wisecaver J.H."/>
        </authorList>
    </citation>
    <scope>NUCLEOTIDE SEQUENCE</scope>
    <source>
        <strain evidence="2">ECLA1</strain>
    </source>
</reference>
<feature type="compositionally biased region" description="Basic and acidic residues" evidence="1">
    <location>
        <begin position="17"/>
        <end position="29"/>
    </location>
</feature>
<dbReference type="Proteomes" id="UP001283361">
    <property type="component" value="Unassembled WGS sequence"/>
</dbReference>
<accession>A0AAE0XXE4</accession>
<evidence type="ECO:0000313" key="2">
    <source>
        <dbReference type="EMBL" id="KAK3723070.1"/>
    </source>
</evidence>
<dbReference type="AlphaFoldDB" id="A0AAE0XXE4"/>
<sequence>MHLIDDSVGMNSLARQNLDKDRQETVNRDKLEAVSPKCIQLQQEKSRNRSECHKQDSISLCSDIGWGSRVEAPVPRPAGF</sequence>
<name>A0AAE0XXE4_9GAST</name>